<dbReference type="OrthoDB" id="1821130at2"/>
<reference evidence="2 3" key="1">
    <citation type="submission" date="2014-12" db="EMBL/GenBank/DDBJ databases">
        <title>Isolation of bacteria from lake water.</title>
        <authorList>
            <person name="Sheng K.-Y."/>
            <person name="Chin P.-S."/>
            <person name="Chan K.-G."/>
            <person name="Tan G.S."/>
        </authorList>
    </citation>
    <scope>NUCLEOTIDE SEQUENCE [LARGE SCALE GENOMIC DNA]</scope>
    <source>
        <strain evidence="2 3">KY4</strain>
    </source>
</reference>
<dbReference type="GO" id="GO:0016747">
    <property type="term" value="F:acyltransferase activity, transferring groups other than amino-acyl groups"/>
    <property type="evidence" value="ECO:0007669"/>
    <property type="project" value="InterPro"/>
</dbReference>
<dbReference type="RefSeq" id="WP_044402819.1">
    <property type="nucleotide sequence ID" value="NZ_JXYQ01000090.1"/>
</dbReference>
<dbReference type="InterPro" id="IPR016181">
    <property type="entry name" value="Acyl_CoA_acyltransferase"/>
</dbReference>
<proteinExistence type="predicted"/>
<protein>
    <recommendedName>
        <fullName evidence="1">N-acetyltransferase domain-containing protein</fullName>
    </recommendedName>
</protein>
<dbReference type="EMBL" id="JXYQ01000090">
    <property type="protein sequence ID" value="KJA08897.1"/>
    <property type="molecule type" value="Genomic_DNA"/>
</dbReference>
<gene>
    <name evidence="2" type="ORF">RP29_19450</name>
</gene>
<feature type="domain" description="N-acetyltransferase" evidence="1">
    <location>
        <begin position="1"/>
        <end position="145"/>
    </location>
</feature>
<dbReference type="Gene3D" id="3.40.630.30">
    <property type="match status" value="1"/>
</dbReference>
<accession>A0A0D7K4J5</accession>
<evidence type="ECO:0000259" key="1">
    <source>
        <dbReference type="PROSITE" id="PS51186"/>
    </source>
</evidence>
<dbReference type="NCBIfam" id="NF002959">
    <property type="entry name" value="PRK03624.1"/>
    <property type="match status" value="1"/>
</dbReference>
<keyword evidence="3" id="KW-1185">Reference proteome</keyword>
<name>A0A0D7K4J5_9BURK</name>
<dbReference type="InterPro" id="IPR000182">
    <property type="entry name" value="GNAT_dom"/>
</dbReference>
<comment type="caution">
    <text evidence="2">The sequence shown here is derived from an EMBL/GenBank/DDBJ whole genome shotgun (WGS) entry which is preliminary data.</text>
</comment>
<dbReference type="SUPFAM" id="SSF55729">
    <property type="entry name" value="Acyl-CoA N-acyltransferases (Nat)"/>
    <property type="match status" value="1"/>
</dbReference>
<dbReference type="STRING" id="80878.RP29_19450"/>
<evidence type="ECO:0000313" key="3">
    <source>
        <dbReference type="Proteomes" id="UP000032566"/>
    </source>
</evidence>
<evidence type="ECO:0000313" key="2">
    <source>
        <dbReference type="EMBL" id="KJA08897.1"/>
    </source>
</evidence>
<dbReference type="AlphaFoldDB" id="A0A0D7K4J5"/>
<dbReference type="PROSITE" id="PS51186">
    <property type="entry name" value="GNAT"/>
    <property type="match status" value="1"/>
</dbReference>
<organism evidence="2 3">
    <name type="scientific">Acidovorax temperans</name>
    <dbReference type="NCBI Taxonomy" id="80878"/>
    <lineage>
        <taxon>Bacteria</taxon>
        <taxon>Pseudomonadati</taxon>
        <taxon>Pseudomonadota</taxon>
        <taxon>Betaproteobacteria</taxon>
        <taxon>Burkholderiales</taxon>
        <taxon>Comamonadaceae</taxon>
        <taxon>Acidovorax</taxon>
    </lineage>
</organism>
<dbReference type="PATRIC" id="fig|80878.5.peg.4266"/>
<dbReference type="Proteomes" id="UP000032566">
    <property type="component" value="Unassembled WGS sequence"/>
</dbReference>
<dbReference type="Pfam" id="PF00583">
    <property type="entry name" value="Acetyltransf_1"/>
    <property type="match status" value="1"/>
</dbReference>
<dbReference type="CDD" id="cd04301">
    <property type="entry name" value="NAT_SF"/>
    <property type="match status" value="1"/>
</dbReference>
<sequence>MKIRSFRATDTPAAVALWRDCGLIRPWNDPYKDIERKSHCQPELFLVGTLPADGQGADVLVATAMAGYDGHRGSVYYLAVAPGHQQMSLGRTLMEEVEQRLLALGCPKVNVLVRTSNASVLSFYDKLGYVRDDAFSSGKRLIPDI</sequence>